<dbReference type="EMBL" id="JAUJEB010000010">
    <property type="protein sequence ID" value="MDN5216651.1"/>
    <property type="molecule type" value="Genomic_DNA"/>
</dbReference>
<reference evidence="1" key="1">
    <citation type="submission" date="2023-06" db="EMBL/GenBank/DDBJ databases">
        <title>Genomic of Agaribacillus aureum.</title>
        <authorList>
            <person name="Wang G."/>
        </authorList>
    </citation>
    <scope>NUCLEOTIDE SEQUENCE</scope>
    <source>
        <strain evidence="1">BMA12</strain>
    </source>
</reference>
<sequence>MRLTRKIFPIYLAGILWANVFAFAHPLRLSLCEIEYTPDQKLLKVNLKLFLTDVNEGLVFDPYSEELRFCQPNEHSEAETLLLNYLNKYFYLKINGKKLPLEIKSKKLSGTGDNTALWLFFQFEQVEEIRQLEIRDDVFTDLFFDQSNLVYAHINGEPRSLMLNKKSPVYTLTY</sequence>
<keyword evidence="2" id="KW-1185">Reference proteome</keyword>
<gene>
    <name evidence="1" type="ORF">QQ020_31570</name>
</gene>
<evidence type="ECO:0000313" key="1">
    <source>
        <dbReference type="EMBL" id="MDN5216651.1"/>
    </source>
</evidence>
<dbReference type="Proteomes" id="UP001172083">
    <property type="component" value="Unassembled WGS sequence"/>
</dbReference>
<dbReference type="Pfam" id="PF20420">
    <property type="entry name" value="DUF6702"/>
    <property type="match status" value="1"/>
</dbReference>
<organism evidence="1 2">
    <name type="scientific">Agaribacillus aureus</name>
    <dbReference type="NCBI Taxonomy" id="3051825"/>
    <lineage>
        <taxon>Bacteria</taxon>
        <taxon>Pseudomonadati</taxon>
        <taxon>Bacteroidota</taxon>
        <taxon>Cytophagia</taxon>
        <taxon>Cytophagales</taxon>
        <taxon>Splendidivirgaceae</taxon>
        <taxon>Agaribacillus</taxon>
    </lineage>
</organism>
<accession>A0ABT8LJS1</accession>
<dbReference type="InterPro" id="IPR046525">
    <property type="entry name" value="DUF6702"/>
</dbReference>
<protein>
    <submittedName>
        <fullName evidence="1">Uncharacterized protein</fullName>
    </submittedName>
</protein>
<proteinExistence type="predicted"/>
<name>A0ABT8LJS1_9BACT</name>
<comment type="caution">
    <text evidence="1">The sequence shown here is derived from an EMBL/GenBank/DDBJ whole genome shotgun (WGS) entry which is preliminary data.</text>
</comment>
<dbReference type="RefSeq" id="WP_346761989.1">
    <property type="nucleotide sequence ID" value="NZ_JAUJEB010000010.1"/>
</dbReference>
<evidence type="ECO:0000313" key="2">
    <source>
        <dbReference type="Proteomes" id="UP001172083"/>
    </source>
</evidence>